<feature type="binding site" evidence="2">
    <location>
        <begin position="189"/>
        <end position="191"/>
    </location>
    <ligand>
        <name>substrate</name>
    </ligand>
</feature>
<dbReference type="KEGG" id="vai:BU251_01135"/>
<feature type="binding site" evidence="2">
    <location>
        <position position="28"/>
    </location>
    <ligand>
        <name>substrate</name>
    </ligand>
</feature>
<dbReference type="GO" id="GO:0016094">
    <property type="term" value="P:polyprenol biosynthetic process"/>
    <property type="evidence" value="ECO:0007669"/>
    <property type="project" value="TreeGrafter"/>
</dbReference>
<comment type="function">
    <text evidence="2">Catalyzes the condensation of isopentenyl diphosphate (IPP) with allylic pyrophosphates generating different type of terpenoids.</text>
</comment>
<feature type="binding site" evidence="2">
    <location>
        <begin position="16"/>
        <end position="19"/>
    </location>
    <ligand>
        <name>substrate</name>
    </ligand>
</feature>
<comment type="similarity">
    <text evidence="2">Belongs to the UPP synthase family.</text>
</comment>
<dbReference type="InterPro" id="IPR018520">
    <property type="entry name" value="UPP_synth-like_CS"/>
</dbReference>
<keyword evidence="1 2" id="KW-0808">Transferase</keyword>
<dbReference type="SUPFAM" id="SSF64005">
    <property type="entry name" value="Undecaprenyl diphosphate synthase"/>
    <property type="match status" value="1"/>
</dbReference>
<accession>A0A410P2T3</accession>
<keyword evidence="2" id="KW-0479">Metal-binding</keyword>
<dbReference type="EMBL" id="CP019384">
    <property type="protein sequence ID" value="QAT16430.1"/>
    <property type="molecule type" value="Genomic_DNA"/>
</dbReference>
<comment type="subunit">
    <text evidence="2">Homodimer.</text>
</comment>
<dbReference type="GO" id="GO:0000287">
    <property type="term" value="F:magnesium ion binding"/>
    <property type="evidence" value="ECO:0007669"/>
    <property type="project" value="UniProtKB-UniRule"/>
</dbReference>
<dbReference type="AlphaFoldDB" id="A0A410P2T3"/>
<reference evidence="3 4" key="1">
    <citation type="submission" date="2017-01" db="EMBL/GenBank/DDBJ databases">
        <title>First insights into the biology of 'candidatus Vampirococcus archaeovorus'.</title>
        <authorList>
            <person name="Kizina J."/>
            <person name="Jordan S."/>
            <person name="Stueber K."/>
            <person name="Reinhardt R."/>
            <person name="Harder J."/>
        </authorList>
    </citation>
    <scope>NUCLEOTIDE SEQUENCE [LARGE SCALE GENOMIC DNA]</scope>
    <source>
        <strain evidence="3 4">LiM</strain>
    </source>
</reference>
<evidence type="ECO:0000256" key="2">
    <source>
        <dbReference type="HAMAP-Rule" id="MF_01139"/>
    </source>
</evidence>
<dbReference type="CDD" id="cd00475">
    <property type="entry name" value="Cis_IPPS"/>
    <property type="match status" value="1"/>
</dbReference>
<feature type="binding site" evidence="2">
    <location>
        <position position="183"/>
    </location>
    <ligand>
        <name>substrate</name>
    </ligand>
</feature>
<dbReference type="Gene3D" id="3.40.1180.10">
    <property type="entry name" value="Decaprenyl diphosphate synthase-like"/>
    <property type="match status" value="1"/>
</dbReference>
<feature type="binding site" evidence="2">
    <location>
        <begin position="60"/>
        <end position="62"/>
    </location>
    <ligand>
        <name>substrate</name>
    </ligand>
</feature>
<feature type="binding site" evidence="2">
    <location>
        <position position="32"/>
    </location>
    <ligand>
        <name>substrate</name>
    </ligand>
</feature>
<dbReference type="InterPro" id="IPR001441">
    <property type="entry name" value="UPP_synth-like"/>
</dbReference>
<comment type="cofactor">
    <cofactor evidence="2">
        <name>Mg(2+)</name>
        <dbReference type="ChEBI" id="CHEBI:18420"/>
    </cofactor>
    <text evidence="2">Binds 2 magnesium ions per subunit.</text>
</comment>
<feature type="binding site" evidence="2">
    <location>
        <position position="15"/>
    </location>
    <ligand>
        <name>Mg(2+)</name>
        <dbReference type="ChEBI" id="CHEBI:18420"/>
    </ligand>
</feature>
<protein>
    <recommendedName>
        <fullName evidence="2">Isoprenyl transferase</fullName>
        <ecNumber evidence="2">2.5.1.-</ecNumber>
    </recommendedName>
</protein>
<keyword evidence="2" id="KW-0460">Magnesium</keyword>
<dbReference type="HAMAP" id="MF_01139">
    <property type="entry name" value="ISPT"/>
    <property type="match status" value="1"/>
</dbReference>
<feature type="binding site" evidence="2">
    <location>
        <position position="20"/>
    </location>
    <ligand>
        <name>substrate</name>
    </ligand>
</feature>
<feature type="binding site" evidence="2">
    <location>
        <position position="202"/>
    </location>
    <ligand>
        <name>Mg(2+)</name>
        <dbReference type="ChEBI" id="CHEBI:18420"/>
    </ligand>
</feature>
<evidence type="ECO:0000256" key="1">
    <source>
        <dbReference type="ARBA" id="ARBA00022679"/>
    </source>
</evidence>
<feature type="active site" description="Proton acceptor" evidence="2">
    <location>
        <position position="63"/>
    </location>
</feature>
<dbReference type="InterPro" id="IPR036424">
    <property type="entry name" value="UPP_synth-like_sf"/>
</dbReference>
<organism evidence="3 4">
    <name type="scientific">Velamenicoccus archaeovorus</name>
    <dbReference type="NCBI Taxonomy" id="1930593"/>
    <lineage>
        <taxon>Bacteria</taxon>
        <taxon>Pseudomonadati</taxon>
        <taxon>Candidatus Omnitrophota</taxon>
        <taxon>Candidatus Velamenicoccus</taxon>
    </lineage>
</organism>
<proteinExistence type="inferred from homology"/>
<dbReference type="Proteomes" id="UP000287243">
    <property type="component" value="Chromosome"/>
</dbReference>
<evidence type="ECO:0000313" key="3">
    <source>
        <dbReference type="EMBL" id="QAT16430.1"/>
    </source>
</evidence>
<dbReference type="Pfam" id="PF01255">
    <property type="entry name" value="Prenyltransf"/>
    <property type="match status" value="1"/>
</dbReference>
<gene>
    <name evidence="3" type="ORF">BU251_01135</name>
</gene>
<dbReference type="PROSITE" id="PS01066">
    <property type="entry name" value="UPP_SYNTHASE"/>
    <property type="match status" value="1"/>
</dbReference>
<dbReference type="EC" id="2.5.1.-" evidence="2"/>
<dbReference type="NCBIfam" id="NF011405">
    <property type="entry name" value="PRK14830.1"/>
    <property type="match status" value="1"/>
</dbReference>
<dbReference type="OrthoDB" id="4191603at2"/>
<feature type="binding site" evidence="2">
    <location>
        <position position="64"/>
    </location>
    <ligand>
        <name>substrate</name>
    </ligand>
</feature>
<dbReference type="GO" id="GO:0045547">
    <property type="term" value="F:ditrans,polycis-polyprenyl diphosphate synthase [(2E,6E)-farnesyl diphosphate specific] activity"/>
    <property type="evidence" value="ECO:0007669"/>
    <property type="project" value="TreeGrafter"/>
</dbReference>
<feature type="active site" evidence="2">
    <location>
        <position position="15"/>
    </location>
</feature>
<dbReference type="PANTHER" id="PTHR10291:SF0">
    <property type="entry name" value="DEHYDRODOLICHYL DIPHOSPHATE SYNTHASE 2"/>
    <property type="match status" value="1"/>
</dbReference>
<dbReference type="PANTHER" id="PTHR10291">
    <property type="entry name" value="DEHYDRODOLICHYL DIPHOSPHATE SYNTHASE FAMILY MEMBER"/>
    <property type="match status" value="1"/>
</dbReference>
<dbReference type="NCBIfam" id="TIGR00055">
    <property type="entry name" value="uppS"/>
    <property type="match status" value="1"/>
</dbReference>
<keyword evidence="4" id="KW-1185">Reference proteome</keyword>
<evidence type="ECO:0000313" key="4">
    <source>
        <dbReference type="Proteomes" id="UP000287243"/>
    </source>
</evidence>
<dbReference type="FunFam" id="3.40.1180.10:FF:000001">
    <property type="entry name" value="(2E,6E)-farnesyl-diphosphate-specific ditrans,polycis-undecaprenyl-diphosphate synthase"/>
    <property type="match status" value="1"/>
</dbReference>
<sequence>MRHGQHSLHVAIIMDGNGRWAARRGLARSEGHRRGMAVVRQTIKDALSLGIGYLTLYAFSSENWKRSETEVVFLMRMCETILAEELPFMINNDIRFLHAGRKEGLPETLRDMIVRAEDLTKNNKKLWVILAFNYGGRQEIVDAVRHIVVDIVEARRRAEDIDEKAIADALYVRGVPDPDLLIRTSGEMRLSNFLLWQICYTEFYVTNILWPDFRKRDFERALREFQKRQRRFGGVHD</sequence>
<dbReference type="RefSeq" id="WP_128699066.1">
    <property type="nucleotide sequence ID" value="NZ_CP019384.1"/>
</dbReference>
<name>A0A410P2T3_VELA1</name>
<feature type="binding site" evidence="2">
    <location>
        <position position="66"/>
    </location>
    <ligand>
        <name>substrate</name>
    </ligand>
</feature>